<organism evidence="2">
    <name type="scientific">Rhizophora mucronata</name>
    <name type="common">Asiatic mangrove</name>
    <dbReference type="NCBI Taxonomy" id="61149"/>
    <lineage>
        <taxon>Eukaryota</taxon>
        <taxon>Viridiplantae</taxon>
        <taxon>Streptophyta</taxon>
        <taxon>Embryophyta</taxon>
        <taxon>Tracheophyta</taxon>
        <taxon>Spermatophyta</taxon>
        <taxon>Magnoliopsida</taxon>
        <taxon>eudicotyledons</taxon>
        <taxon>Gunneridae</taxon>
        <taxon>Pentapetalae</taxon>
        <taxon>rosids</taxon>
        <taxon>fabids</taxon>
        <taxon>Malpighiales</taxon>
        <taxon>Rhizophoraceae</taxon>
        <taxon>Rhizophora</taxon>
    </lineage>
</organism>
<sequence length="58" mass="6353">MHNFHSDSMPTKGVKNVGSPSEVEDQFGWTRVFHSFNLPMDKGSNGKIPCGVSGHHKA</sequence>
<evidence type="ECO:0000313" key="2">
    <source>
        <dbReference type="EMBL" id="MBW81328.1"/>
    </source>
</evidence>
<name>A0A2P2IJD3_RHIMU</name>
<dbReference type="EMBL" id="GGEC01000845">
    <property type="protein sequence ID" value="MBW81328.1"/>
    <property type="molecule type" value="Transcribed_RNA"/>
</dbReference>
<protein>
    <submittedName>
        <fullName evidence="2">Uncharacterized protein</fullName>
    </submittedName>
</protein>
<feature type="region of interest" description="Disordered" evidence="1">
    <location>
        <begin position="1"/>
        <end position="21"/>
    </location>
</feature>
<dbReference type="AlphaFoldDB" id="A0A2P2IJD3"/>
<accession>A0A2P2IJD3</accession>
<proteinExistence type="predicted"/>
<evidence type="ECO:0000256" key="1">
    <source>
        <dbReference type="SAM" id="MobiDB-lite"/>
    </source>
</evidence>
<reference evidence="2" key="1">
    <citation type="submission" date="2018-02" db="EMBL/GenBank/DDBJ databases">
        <title>Rhizophora mucronata_Transcriptome.</title>
        <authorList>
            <person name="Meera S.P."/>
            <person name="Sreeshan A."/>
            <person name="Augustine A."/>
        </authorList>
    </citation>
    <scope>NUCLEOTIDE SEQUENCE</scope>
    <source>
        <tissue evidence="2">Leaf</tissue>
    </source>
</reference>